<dbReference type="InterPro" id="IPR015655">
    <property type="entry name" value="PP2C"/>
</dbReference>
<keyword evidence="3" id="KW-1185">Reference proteome</keyword>
<organism evidence="2 3">
    <name type="scientific">Saponaria officinalis</name>
    <name type="common">Common soapwort</name>
    <name type="synonym">Lychnis saponaria</name>
    <dbReference type="NCBI Taxonomy" id="3572"/>
    <lineage>
        <taxon>Eukaryota</taxon>
        <taxon>Viridiplantae</taxon>
        <taxon>Streptophyta</taxon>
        <taxon>Embryophyta</taxon>
        <taxon>Tracheophyta</taxon>
        <taxon>Spermatophyta</taxon>
        <taxon>Magnoliopsida</taxon>
        <taxon>eudicotyledons</taxon>
        <taxon>Gunneridae</taxon>
        <taxon>Pentapetalae</taxon>
        <taxon>Caryophyllales</taxon>
        <taxon>Caryophyllaceae</taxon>
        <taxon>Caryophylleae</taxon>
        <taxon>Saponaria</taxon>
    </lineage>
</organism>
<proteinExistence type="predicted"/>
<feature type="domain" description="PPM-type phosphatase" evidence="1">
    <location>
        <begin position="49"/>
        <end position="286"/>
    </location>
</feature>
<accession>A0AAW1KVC5</accession>
<sequence length="287" mass="32770">MMNFTNFAWLSKMVQGLSLRSLFKGDDVDYKRGCENVKKQSWMTPVTHGYYLVEDRSWETEPNGIQQPDSLVVQREEIENLEIWFYSLSDFGIGDTISSYMQSHLFGKQLKENQIRSRSKETLKKAYLNAKAKVESVASAASVIVVNGEKLVMAQMGGYRTILCRDGIAHQLRAKHHYRGKMNWPHKLISGAMRIPKVHIQGCQSRRESSRKQNNSTELITVTDKVDSDTEFLIIASSGVFQVMRNQEAVDLIRHIDDPQEAAECLAREALTRMSRSSISCLVIRFD</sequence>
<evidence type="ECO:0000313" key="3">
    <source>
        <dbReference type="Proteomes" id="UP001443914"/>
    </source>
</evidence>
<dbReference type="PANTHER" id="PTHR47992">
    <property type="entry name" value="PROTEIN PHOSPHATASE"/>
    <property type="match status" value="1"/>
</dbReference>
<evidence type="ECO:0000259" key="1">
    <source>
        <dbReference type="PROSITE" id="PS51746"/>
    </source>
</evidence>
<dbReference type="Gene3D" id="3.60.40.10">
    <property type="entry name" value="PPM-type phosphatase domain"/>
    <property type="match status" value="1"/>
</dbReference>
<dbReference type="CDD" id="cd00143">
    <property type="entry name" value="PP2Cc"/>
    <property type="match status" value="1"/>
</dbReference>
<dbReference type="GO" id="GO:0004722">
    <property type="term" value="F:protein serine/threonine phosphatase activity"/>
    <property type="evidence" value="ECO:0007669"/>
    <property type="project" value="InterPro"/>
</dbReference>
<dbReference type="SUPFAM" id="SSF81606">
    <property type="entry name" value="PP2C-like"/>
    <property type="match status" value="1"/>
</dbReference>
<name>A0AAW1KVC5_SAPOF</name>
<dbReference type="EMBL" id="JBDFQZ010000005">
    <property type="protein sequence ID" value="KAK9724290.1"/>
    <property type="molecule type" value="Genomic_DNA"/>
</dbReference>
<reference evidence="2" key="1">
    <citation type="submission" date="2024-03" db="EMBL/GenBank/DDBJ databases">
        <title>WGS assembly of Saponaria officinalis var. Norfolk2.</title>
        <authorList>
            <person name="Jenkins J."/>
            <person name="Shu S."/>
            <person name="Grimwood J."/>
            <person name="Barry K."/>
            <person name="Goodstein D."/>
            <person name="Schmutz J."/>
            <person name="Leebens-Mack J."/>
            <person name="Osbourn A."/>
        </authorList>
    </citation>
    <scope>NUCLEOTIDE SEQUENCE [LARGE SCALE GENOMIC DNA]</scope>
    <source>
        <strain evidence="2">JIC</strain>
    </source>
</reference>
<dbReference type="Pfam" id="PF00481">
    <property type="entry name" value="PP2C"/>
    <property type="match status" value="2"/>
</dbReference>
<dbReference type="Proteomes" id="UP001443914">
    <property type="component" value="Unassembled WGS sequence"/>
</dbReference>
<dbReference type="AlphaFoldDB" id="A0AAW1KVC5"/>
<comment type="caution">
    <text evidence="2">The sequence shown here is derived from an EMBL/GenBank/DDBJ whole genome shotgun (WGS) entry which is preliminary data.</text>
</comment>
<dbReference type="SMART" id="SM00332">
    <property type="entry name" value="PP2Cc"/>
    <property type="match status" value="1"/>
</dbReference>
<dbReference type="PROSITE" id="PS51746">
    <property type="entry name" value="PPM_2"/>
    <property type="match status" value="1"/>
</dbReference>
<evidence type="ECO:0000313" key="2">
    <source>
        <dbReference type="EMBL" id="KAK9724290.1"/>
    </source>
</evidence>
<dbReference type="InterPro" id="IPR001932">
    <property type="entry name" value="PPM-type_phosphatase-like_dom"/>
</dbReference>
<dbReference type="InterPro" id="IPR036457">
    <property type="entry name" value="PPM-type-like_dom_sf"/>
</dbReference>
<gene>
    <name evidence="2" type="ORF">RND81_05G061200</name>
</gene>
<protein>
    <recommendedName>
        <fullName evidence="1">PPM-type phosphatase domain-containing protein</fullName>
    </recommendedName>
</protein>